<dbReference type="EMBL" id="KN833064">
    <property type="protein sequence ID" value="KIM74226.1"/>
    <property type="molecule type" value="Genomic_DNA"/>
</dbReference>
<reference evidence="2" key="2">
    <citation type="submission" date="2015-01" db="EMBL/GenBank/DDBJ databases">
        <title>Evolutionary Origins and Diversification of the Mycorrhizal Mutualists.</title>
        <authorList>
            <consortium name="DOE Joint Genome Institute"/>
            <consortium name="Mycorrhizal Genomics Consortium"/>
            <person name="Kohler A."/>
            <person name="Kuo A."/>
            <person name="Nagy L.G."/>
            <person name="Floudas D."/>
            <person name="Copeland A."/>
            <person name="Barry K.W."/>
            <person name="Cichocki N."/>
            <person name="Veneault-Fourrey C."/>
            <person name="LaButti K."/>
            <person name="Lindquist E.A."/>
            <person name="Lipzen A."/>
            <person name="Lundell T."/>
            <person name="Morin E."/>
            <person name="Murat C."/>
            <person name="Riley R."/>
            <person name="Ohm R."/>
            <person name="Sun H."/>
            <person name="Tunlid A."/>
            <person name="Henrissat B."/>
            <person name="Grigoriev I.V."/>
            <person name="Hibbett D.S."/>
            <person name="Martin F."/>
        </authorList>
    </citation>
    <scope>NUCLEOTIDE SEQUENCE [LARGE SCALE GENOMIC DNA]</scope>
    <source>
        <strain evidence="2">F 1598</strain>
    </source>
</reference>
<dbReference type="STRING" id="765440.A0A0C3F2U2"/>
<dbReference type="Pfam" id="PF06999">
    <property type="entry name" value="Suc_Fer-like"/>
    <property type="match status" value="1"/>
</dbReference>
<name>A0A0C3F2U2_PILCF</name>
<dbReference type="SUPFAM" id="SSF52833">
    <property type="entry name" value="Thioredoxin-like"/>
    <property type="match status" value="1"/>
</dbReference>
<evidence type="ECO:0008006" key="3">
    <source>
        <dbReference type="Google" id="ProtNLM"/>
    </source>
</evidence>
<organism evidence="1 2">
    <name type="scientific">Piloderma croceum (strain F 1598)</name>
    <dbReference type="NCBI Taxonomy" id="765440"/>
    <lineage>
        <taxon>Eukaryota</taxon>
        <taxon>Fungi</taxon>
        <taxon>Dikarya</taxon>
        <taxon>Basidiomycota</taxon>
        <taxon>Agaricomycotina</taxon>
        <taxon>Agaricomycetes</taxon>
        <taxon>Agaricomycetidae</taxon>
        <taxon>Atheliales</taxon>
        <taxon>Atheliaceae</taxon>
        <taxon>Piloderma</taxon>
    </lineage>
</organism>
<dbReference type="InterPro" id="IPR036249">
    <property type="entry name" value="Thioredoxin-like_sf"/>
</dbReference>
<dbReference type="Gene3D" id="3.40.30.10">
    <property type="entry name" value="Glutaredoxin"/>
    <property type="match status" value="1"/>
</dbReference>
<accession>A0A0C3F2U2</accession>
<evidence type="ECO:0000313" key="2">
    <source>
        <dbReference type="Proteomes" id="UP000054166"/>
    </source>
</evidence>
<dbReference type="PANTHER" id="PTHR31902">
    <property type="entry name" value="ACTIN PATCHES DISTAL PROTEIN 1"/>
    <property type="match status" value="1"/>
</dbReference>
<dbReference type="InParanoid" id="A0A0C3F2U2"/>
<sequence>MPFLLSRSMGTNTVKSVARSLSTAAGNELAGTAPPHRFYILLHTSNPPAEYAPRISSKVQRALQLNVLKLGGLVNFSWSADQPVFSSAGCVQETETYAATAFSLFGRLDIPSLSLQNVDQVVEKLRRHAEAPSVAQTSNDVHLYVCTHGARDCRCGDRGQLLVTALREEVARRNLKQVRVGEVGHVGGHKYAANLLVYPHGEWLGNLGPDSVPSILDAILRRPSLPFSASEPPLSLPHWRGRMGLNKDEQVHLYKSIARP</sequence>
<dbReference type="InterPro" id="IPR009737">
    <property type="entry name" value="Aim32/Apd1-like"/>
</dbReference>
<protein>
    <recommendedName>
        <fullName evidence="3">Altered inheritance of mitochondria protein 32</fullName>
    </recommendedName>
</protein>
<keyword evidence="2" id="KW-1185">Reference proteome</keyword>
<gene>
    <name evidence="1" type="ORF">PILCRDRAFT_80274</name>
</gene>
<proteinExistence type="predicted"/>
<dbReference type="PANTHER" id="PTHR31902:SF22">
    <property type="entry name" value="SLL1203 PROTEIN"/>
    <property type="match status" value="1"/>
</dbReference>
<dbReference type="Proteomes" id="UP000054166">
    <property type="component" value="Unassembled WGS sequence"/>
</dbReference>
<dbReference type="AlphaFoldDB" id="A0A0C3F2U2"/>
<dbReference type="HOGENOM" id="CLU_092126_0_0_1"/>
<evidence type="ECO:0000313" key="1">
    <source>
        <dbReference type="EMBL" id="KIM74226.1"/>
    </source>
</evidence>
<reference evidence="1 2" key="1">
    <citation type="submission" date="2014-04" db="EMBL/GenBank/DDBJ databases">
        <authorList>
            <consortium name="DOE Joint Genome Institute"/>
            <person name="Kuo A."/>
            <person name="Tarkka M."/>
            <person name="Buscot F."/>
            <person name="Kohler A."/>
            <person name="Nagy L.G."/>
            <person name="Floudas D."/>
            <person name="Copeland A."/>
            <person name="Barry K.W."/>
            <person name="Cichocki N."/>
            <person name="Veneault-Fourrey C."/>
            <person name="LaButti K."/>
            <person name="Lindquist E.A."/>
            <person name="Lipzen A."/>
            <person name="Lundell T."/>
            <person name="Morin E."/>
            <person name="Murat C."/>
            <person name="Sun H."/>
            <person name="Tunlid A."/>
            <person name="Henrissat B."/>
            <person name="Grigoriev I.V."/>
            <person name="Hibbett D.S."/>
            <person name="Martin F."/>
            <person name="Nordberg H.P."/>
            <person name="Cantor M.N."/>
            <person name="Hua S.X."/>
        </authorList>
    </citation>
    <scope>NUCLEOTIDE SEQUENCE [LARGE SCALE GENOMIC DNA]</scope>
    <source>
        <strain evidence="1 2">F 1598</strain>
    </source>
</reference>
<dbReference type="CDD" id="cd03062">
    <property type="entry name" value="TRX_Fd_Sucrase"/>
    <property type="match status" value="1"/>
</dbReference>
<dbReference type="OrthoDB" id="10253744at2759"/>